<dbReference type="EMBL" id="CP114040">
    <property type="protein sequence ID" value="WAS98834.1"/>
    <property type="molecule type" value="Genomic_DNA"/>
</dbReference>
<dbReference type="Proteomes" id="UP001164459">
    <property type="component" value="Chromosome"/>
</dbReference>
<reference evidence="1" key="1">
    <citation type="submission" date="2022-11" db="EMBL/GenBank/DDBJ databases">
        <title>Minimal conservation of predation-associated metabolite biosynthetic gene clusters underscores biosynthetic potential of Myxococcota including descriptions for ten novel species: Archangium lansinium sp. nov., Myxococcus landrumus sp. nov., Nannocystis bai.</title>
        <authorList>
            <person name="Ahearne A."/>
            <person name="Stevens C."/>
            <person name="Dowd S."/>
        </authorList>
    </citation>
    <scope>NUCLEOTIDE SEQUENCE</scope>
    <source>
        <strain evidence="1">Fl3</strain>
    </source>
</reference>
<evidence type="ECO:0000313" key="2">
    <source>
        <dbReference type="Proteomes" id="UP001164459"/>
    </source>
</evidence>
<name>A0ABY7HHP5_9BACT</name>
<proteinExistence type="predicted"/>
<protein>
    <submittedName>
        <fullName evidence="1">Uncharacterized protein</fullName>
    </submittedName>
</protein>
<evidence type="ECO:0000313" key="1">
    <source>
        <dbReference type="EMBL" id="WAS98834.1"/>
    </source>
</evidence>
<organism evidence="1 2">
    <name type="scientific">Nannocystis punicea</name>
    <dbReference type="NCBI Taxonomy" id="2995304"/>
    <lineage>
        <taxon>Bacteria</taxon>
        <taxon>Pseudomonadati</taxon>
        <taxon>Myxococcota</taxon>
        <taxon>Polyangia</taxon>
        <taxon>Nannocystales</taxon>
        <taxon>Nannocystaceae</taxon>
        <taxon>Nannocystis</taxon>
    </lineage>
</organism>
<sequence length="321" mass="37660">MLESPLQTVRDAFELHRARLLSRAQVEERLRRALMRLRDKSTRHAAHHELLLLLPHAPFHPDLLRGLLSQKKKPYDEEARRYWMALADAIGDHAEWQPPACGAWDEYEQRVLQRLAEGRHEKGTDSELYFEGLGPRIGRYNVELRWADEHHAAAKAAYDRFLSRGYRLFEDYTWPFMDSFRSPWRLTDIAGRFRRSALLQLFEELAPLVEDVRFYCVTQMLRYEVWIVRGTCYVHDHPDDLDERVGDVLVPLLRSHPLDEALRRFVADHRRCEADLELEAIAARRTGASVENARRWIEDCRALGGDVLDLSARLDELTRRA</sequence>
<keyword evidence="2" id="KW-1185">Reference proteome</keyword>
<dbReference type="RefSeq" id="WP_269041191.1">
    <property type="nucleotide sequence ID" value="NZ_CP114040.1"/>
</dbReference>
<gene>
    <name evidence="1" type="ORF">O0S08_22110</name>
</gene>
<accession>A0ABY7HHP5</accession>